<gene>
    <name evidence="1" type="ORF">CJP74_07080</name>
</gene>
<organism evidence="1 2">
    <name type="scientific">Psittacicella melopsittaci</name>
    <dbReference type="NCBI Taxonomy" id="2028576"/>
    <lineage>
        <taxon>Bacteria</taxon>
        <taxon>Pseudomonadati</taxon>
        <taxon>Pseudomonadota</taxon>
        <taxon>Gammaproteobacteria</taxon>
        <taxon>Pasteurellales</taxon>
        <taxon>Psittacicellaceae</taxon>
        <taxon>Psittacicella</taxon>
    </lineage>
</organism>
<protein>
    <recommendedName>
        <fullName evidence="3">Glycosyltransferase</fullName>
    </recommendedName>
</protein>
<keyword evidence="2" id="KW-1185">Reference proteome</keyword>
<accession>A0A3A1Y5Q2</accession>
<dbReference type="SUPFAM" id="SSF53756">
    <property type="entry name" value="UDP-Glycosyltransferase/glycogen phosphorylase"/>
    <property type="match status" value="1"/>
</dbReference>
<sequence>MYNYYTNDVEIVPGENGGSKVKSRFFFFMASPPVTGGDLVLVEHAKKLIAAGVDARILFLPNESFGNLHSDFPPDVPINLLNADLVLTPADFVVVGESQGPLYRDMRHWMDRDLPKLPKFIVFNQAVHWTANSFVNRQEFNSLHFAGLLCASPFVKKYLEEVMGFELNKVFKAVHIVCPATEIPASILALPGSLERSQQEQPPKCRISFIHSLRKRADEIHTLKLLFLSKYPEYANKVEFDIIKKKTHEQTLGIMRQSDIFIASGYMDSHNLPAVEAMACGCHVLGYTGLSMKADYFNSQNGWWFESEGQMQKNLMLLKQAVDLYYDQRPNSRALRQSIIAHAQQTVAKLFSPTSDNTQIIDAYLDIWQKTVGLHFQESTVFASKERGTFKNP</sequence>
<dbReference type="RefSeq" id="WP_119497703.1">
    <property type="nucleotide sequence ID" value="NZ_NRJH01000064.1"/>
</dbReference>
<dbReference type="EMBL" id="NRJH01000064">
    <property type="protein sequence ID" value="RIY31517.1"/>
    <property type="molecule type" value="Genomic_DNA"/>
</dbReference>
<name>A0A3A1Y5Q2_9GAMM</name>
<dbReference type="OrthoDB" id="9801609at2"/>
<evidence type="ECO:0000313" key="2">
    <source>
        <dbReference type="Proteomes" id="UP000266258"/>
    </source>
</evidence>
<evidence type="ECO:0008006" key="3">
    <source>
        <dbReference type="Google" id="ProtNLM"/>
    </source>
</evidence>
<dbReference type="Proteomes" id="UP000266258">
    <property type="component" value="Unassembled WGS sequence"/>
</dbReference>
<reference evidence="1 2" key="1">
    <citation type="submission" date="2017-08" db="EMBL/GenBank/DDBJ databases">
        <title>Reclassification of Bisgaard taxon 37 and 44.</title>
        <authorList>
            <person name="Christensen H."/>
        </authorList>
    </citation>
    <scope>NUCLEOTIDE SEQUENCE [LARGE SCALE GENOMIC DNA]</scope>
    <source>
        <strain evidence="1 2">B96_4</strain>
    </source>
</reference>
<proteinExistence type="predicted"/>
<dbReference type="Gene3D" id="3.40.50.2000">
    <property type="entry name" value="Glycogen Phosphorylase B"/>
    <property type="match status" value="1"/>
</dbReference>
<comment type="caution">
    <text evidence="1">The sequence shown here is derived from an EMBL/GenBank/DDBJ whole genome shotgun (WGS) entry which is preliminary data.</text>
</comment>
<dbReference type="AlphaFoldDB" id="A0A3A1Y5Q2"/>
<evidence type="ECO:0000313" key="1">
    <source>
        <dbReference type="EMBL" id="RIY31517.1"/>
    </source>
</evidence>